<protein>
    <recommendedName>
        <fullName evidence="3">Peptidase S1 domain-containing protein</fullName>
    </recommendedName>
</protein>
<evidence type="ECO:0000256" key="1">
    <source>
        <dbReference type="ARBA" id="ARBA00023157"/>
    </source>
</evidence>
<dbReference type="PANTHER" id="PTHR24252:SF7">
    <property type="entry name" value="HYALIN"/>
    <property type="match status" value="1"/>
</dbReference>
<dbReference type="AlphaFoldDB" id="A0AAV2PJV2"/>
<dbReference type="PANTHER" id="PTHR24252">
    <property type="entry name" value="ACROSIN-RELATED"/>
    <property type="match status" value="1"/>
</dbReference>
<dbReference type="InterPro" id="IPR001254">
    <property type="entry name" value="Trypsin_dom"/>
</dbReference>
<evidence type="ECO:0000313" key="5">
    <source>
        <dbReference type="Proteomes" id="UP001497623"/>
    </source>
</evidence>
<evidence type="ECO:0000313" key="4">
    <source>
        <dbReference type="EMBL" id="CAL4058851.1"/>
    </source>
</evidence>
<dbReference type="InterPro" id="IPR033116">
    <property type="entry name" value="TRYPSIN_SER"/>
</dbReference>
<gene>
    <name evidence="4" type="ORF">MNOR_LOCUS295</name>
</gene>
<dbReference type="PROSITE" id="PS00135">
    <property type="entry name" value="TRYPSIN_SER"/>
    <property type="match status" value="1"/>
</dbReference>
<evidence type="ECO:0000259" key="3">
    <source>
        <dbReference type="PROSITE" id="PS50240"/>
    </source>
</evidence>
<evidence type="ECO:0000256" key="2">
    <source>
        <dbReference type="RuleBase" id="RU363034"/>
    </source>
</evidence>
<dbReference type="EMBL" id="CAXKWB010000060">
    <property type="protein sequence ID" value="CAL4058851.1"/>
    <property type="molecule type" value="Genomic_DNA"/>
</dbReference>
<dbReference type="SUPFAM" id="SSF50494">
    <property type="entry name" value="Trypsin-like serine proteases"/>
    <property type="match status" value="1"/>
</dbReference>
<dbReference type="PROSITE" id="PS50240">
    <property type="entry name" value="TRYPSIN_DOM"/>
    <property type="match status" value="1"/>
</dbReference>
<organism evidence="4 5">
    <name type="scientific">Meganyctiphanes norvegica</name>
    <name type="common">Northern krill</name>
    <name type="synonym">Thysanopoda norvegica</name>
    <dbReference type="NCBI Taxonomy" id="48144"/>
    <lineage>
        <taxon>Eukaryota</taxon>
        <taxon>Metazoa</taxon>
        <taxon>Ecdysozoa</taxon>
        <taxon>Arthropoda</taxon>
        <taxon>Crustacea</taxon>
        <taxon>Multicrustacea</taxon>
        <taxon>Malacostraca</taxon>
        <taxon>Eumalacostraca</taxon>
        <taxon>Eucarida</taxon>
        <taxon>Euphausiacea</taxon>
        <taxon>Euphausiidae</taxon>
        <taxon>Meganyctiphanes</taxon>
    </lineage>
</organism>
<dbReference type="InterPro" id="IPR043504">
    <property type="entry name" value="Peptidase_S1_PA_chymotrypsin"/>
</dbReference>
<feature type="non-terminal residue" evidence="4">
    <location>
        <position position="1"/>
    </location>
</feature>
<accession>A0AAV2PJV2</accession>
<dbReference type="GO" id="GO:0006508">
    <property type="term" value="P:proteolysis"/>
    <property type="evidence" value="ECO:0007669"/>
    <property type="project" value="UniProtKB-KW"/>
</dbReference>
<dbReference type="GO" id="GO:0004252">
    <property type="term" value="F:serine-type endopeptidase activity"/>
    <property type="evidence" value="ECO:0007669"/>
    <property type="project" value="InterPro"/>
</dbReference>
<reference evidence="4 5" key="1">
    <citation type="submission" date="2024-05" db="EMBL/GenBank/DDBJ databases">
        <authorList>
            <person name="Wallberg A."/>
        </authorList>
    </citation>
    <scope>NUCLEOTIDE SEQUENCE [LARGE SCALE GENOMIC DNA]</scope>
</reference>
<dbReference type="CDD" id="cd00190">
    <property type="entry name" value="Tryp_SPc"/>
    <property type="match status" value="1"/>
</dbReference>
<keyword evidence="2" id="KW-0378">Hydrolase</keyword>
<sequence>VTSSLRQIRGGTELLSLQVTRRHTPTTLSAGELDDAKHLFDIISATAETVVNTGTCYEYRSTEFKECKYFPSIDQSDPKVASHLTENICRNTGREVYFCCPTDNIQTPGPSDKVLDIFNSNECGRSLSFNVVGGEITAQGEWPWLAALGTKTETGFFPICGATLITNQHVLSAAHCFEAEYNFKISVRLGEYNVFSKTDDDQVQDYEITDMRMANWNNITKENDIILLKLDRPVNPFTESIRPACLPYHLRTENFEGNNLTVVGWGKFQNRIGATVSRVPLRGSVPVVPIKECEKSYLAATRNKKVPRRLNDNQLCAGTGVTDSCSGDSGGPLNYVDTTEGRFYVVGIVSFGPTHCGSSLLPGVYTRVGAWLDWIEANVRELL</sequence>
<feature type="domain" description="Peptidase S1" evidence="3">
    <location>
        <begin position="131"/>
        <end position="380"/>
    </location>
</feature>
<keyword evidence="2" id="KW-0645">Protease</keyword>
<name>A0AAV2PJV2_MEGNR</name>
<keyword evidence="1" id="KW-1015">Disulfide bond</keyword>
<dbReference type="InterPro" id="IPR001314">
    <property type="entry name" value="Peptidase_S1A"/>
</dbReference>
<keyword evidence="2" id="KW-0720">Serine protease</keyword>
<dbReference type="PRINTS" id="PR00722">
    <property type="entry name" value="CHYMOTRYPSIN"/>
</dbReference>
<dbReference type="Gene3D" id="2.40.10.10">
    <property type="entry name" value="Trypsin-like serine proteases"/>
    <property type="match status" value="2"/>
</dbReference>
<dbReference type="InterPro" id="IPR009003">
    <property type="entry name" value="Peptidase_S1_PA"/>
</dbReference>
<dbReference type="Pfam" id="PF00089">
    <property type="entry name" value="Trypsin"/>
    <property type="match status" value="1"/>
</dbReference>
<dbReference type="InterPro" id="IPR018114">
    <property type="entry name" value="TRYPSIN_HIS"/>
</dbReference>
<dbReference type="PROSITE" id="PS00134">
    <property type="entry name" value="TRYPSIN_HIS"/>
    <property type="match status" value="1"/>
</dbReference>
<dbReference type="SMART" id="SM00020">
    <property type="entry name" value="Tryp_SPc"/>
    <property type="match status" value="1"/>
</dbReference>
<keyword evidence="5" id="KW-1185">Reference proteome</keyword>
<comment type="caution">
    <text evidence="4">The sequence shown here is derived from an EMBL/GenBank/DDBJ whole genome shotgun (WGS) entry which is preliminary data.</text>
</comment>
<proteinExistence type="predicted"/>
<dbReference type="Proteomes" id="UP001497623">
    <property type="component" value="Unassembled WGS sequence"/>
</dbReference>